<dbReference type="PROSITE" id="PS50929">
    <property type="entry name" value="ABC_TM1F"/>
    <property type="match status" value="1"/>
</dbReference>
<dbReference type="InterPro" id="IPR003439">
    <property type="entry name" value="ABC_transporter-like_ATP-bd"/>
</dbReference>
<dbReference type="KEGG" id="chih:GWR21_17630"/>
<evidence type="ECO:0000256" key="3">
    <source>
        <dbReference type="ARBA" id="ARBA00022741"/>
    </source>
</evidence>
<dbReference type="Gene3D" id="3.40.50.300">
    <property type="entry name" value="P-loop containing nucleotide triphosphate hydrolases"/>
    <property type="match status" value="1"/>
</dbReference>
<proteinExistence type="predicted"/>
<dbReference type="Pfam" id="PF00005">
    <property type="entry name" value="ABC_tran"/>
    <property type="match status" value="1"/>
</dbReference>
<evidence type="ECO:0000256" key="6">
    <source>
        <dbReference type="ARBA" id="ARBA00023136"/>
    </source>
</evidence>
<organism evidence="10 11">
    <name type="scientific">Chitinophaga agri</name>
    <dbReference type="NCBI Taxonomy" id="2703787"/>
    <lineage>
        <taxon>Bacteria</taxon>
        <taxon>Pseudomonadati</taxon>
        <taxon>Bacteroidota</taxon>
        <taxon>Chitinophagia</taxon>
        <taxon>Chitinophagales</taxon>
        <taxon>Chitinophagaceae</taxon>
        <taxon>Chitinophaga</taxon>
    </lineage>
</organism>
<dbReference type="SUPFAM" id="SSF52540">
    <property type="entry name" value="P-loop containing nucleoside triphosphate hydrolases"/>
    <property type="match status" value="1"/>
</dbReference>
<evidence type="ECO:0000313" key="11">
    <source>
        <dbReference type="Proteomes" id="UP000476411"/>
    </source>
</evidence>
<evidence type="ECO:0000259" key="8">
    <source>
        <dbReference type="PROSITE" id="PS50893"/>
    </source>
</evidence>
<sequence length="610" mass="68374">MKTFFRLLSLSKPYHHYVPEYIVYVILYTVFGLLNFTLLIPLLNALFDIEKHEVVSQLPDFSFTAKYFIDLFYYNINELLIKYNGNKFAVLVYVCTVLFITIILKNLFGYLSQRTLTRVRVSMVRRMREKVFYQYSHQSLGFFHNERKGDLLSVVSSDVVEVENSVITSMQTILRDPLVIISTFVALFNISRELTFFAILFFPISGLLLSSVSKKLKKQSTVSHGLLGKILNISEETLSGIRIIKAFNAESFINSKFSEDNQAYADNIKSMQNRREAASPVSEILGVMVVIVIMLYGGNLILSGSNALTASTFIAYLGFFFQILAPAKSMGTAITALPKGLAAGERLLRIMDAPNPISDKENAAALAGFEKNIEFSNVTFAYNEKPVLKNVQLTIDKGRMVALVGKSGAGKSTMADLIPRFYDVTGGAILVDGKDIRDVKMHDLRAQIGMVSQEAILFNDTVFNNIAFGQPDANREEVIKAAKIANAHEFIAQLENGYDTPIGDRGMKLSGGQRQRLTIARAIFKNPPILILDEATSALDTESEKLVQDALDRLMENRTTIVIAHRLSTIQHANEIIVMDQGEIKERGTHDELITKDGIYRKLVEMQEFK</sequence>
<dbReference type="GO" id="GO:0015421">
    <property type="term" value="F:ABC-type oligopeptide transporter activity"/>
    <property type="evidence" value="ECO:0007669"/>
    <property type="project" value="TreeGrafter"/>
</dbReference>
<keyword evidence="4 10" id="KW-0067">ATP-binding</keyword>
<evidence type="ECO:0000256" key="4">
    <source>
        <dbReference type="ARBA" id="ARBA00022840"/>
    </source>
</evidence>
<evidence type="ECO:0000256" key="1">
    <source>
        <dbReference type="ARBA" id="ARBA00004651"/>
    </source>
</evidence>
<name>A0A6B9ZFW3_9BACT</name>
<dbReference type="GO" id="GO:0005524">
    <property type="term" value="F:ATP binding"/>
    <property type="evidence" value="ECO:0007669"/>
    <property type="project" value="UniProtKB-KW"/>
</dbReference>
<dbReference type="Gene3D" id="1.20.1560.10">
    <property type="entry name" value="ABC transporter type 1, transmembrane domain"/>
    <property type="match status" value="1"/>
</dbReference>
<dbReference type="Proteomes" id="UP000476411">
    <property type="component" value="Chromosome"/>
</dbReference>
<dbReference type="CDD" id="cd18552">
    <property type="entry name" value="ABC_6TM_MsbA_like"/>
    <property type="match status" value="1"/>
</dbReference>
<evidence type="ECO:0000313" key="10">
    <source>
        <dbReference type="EMBL" id="QHS61352.1"/>
    </source>
</evidence>
<gene>
    <name evidence="10" type="ORF">GWR21_17630</name>
</gene>
<dbReference type="Pfam" id="PF00664">
    <property type="entry name" value="ABC_membrane"/>
    <property type="match status" value="1"/>
</dbReference>
<evidence type="ECO:0000256" key="7">
    <source>
        <dbReference type="SAM" id="Phobius"/>
    </source>
</evidence>
<dbReference type="InterPro" id="IPR036640">
    <property type="entry name" value="ABC1_TM_sf"/>
</dbReference>
<dbReference type="PANTHER" id="PTHR43394:SF1">
    <property type="entry name" value="ATP-BINDING CASSETTE SUB-FAMILY B MEMBER 10, MITOCHONDRIAL"/>
    <property type="match status" value="1"/>
</dbReference>
<comment type="subcellular location">
    <subcellularLocation>
        <location evidence="1">Cell membrane</location>
        <topology evidence="1">Multi-pass membrane protein</topology>
    </subcellularLocation>
</comment>
<dbReference type="SMART" id="SM00382">
    <property type="entry name" value="AAA"/>
    <property type="match status" value="1"/>
</dbReference>
<evidence type="ECO:0000256" key="5">
    <source>
        <dbReference type="ARBA" id="ARBA00022989"/>
    </source>
</evidence>
<dbReference type="InterPro" id="IPR011527">
    <property type="entry name" value="ABC1_TM_dom"/>
</dbReference>
<accession>A0A6B9ZFW3</accession>
<dbReference type="RefSeq" id="WP_162333023.1">
    <property type="nucleotide sequence ID" value="NZ_CP048113.1"/>
</dbReference>
<evidence type="ECO:0000256" key="2">
    <source>
        <dbReference type="ARBA" id="ARBA00022692"/>
    </source>
</evidence>
<dbReference type="CDD" id="cd03251">
    <property type="entry name" value="ABCC_MsbA"/>
    <property type="match status" value="1"/>
</dbReference>
<keyword evidence="3" id="KW-0547">Nucleotide-binding</keyword>
<dbReference type="EMBL" id="CP048113">
    <property type="protein sequence ID" value="QHS61352.1"/>
    <property type="molecule type" value="Genomic_DNA"/>
</dbReference>
<dbReference type="GO" id="GO:0005886">
    <property type="term" value="C:plasma membrane"/>
    <property type="evidence" value="ECO:0007669"/>
    <property type="project" value="UniProtKB-SubCell"/>
</dbReference>
<dbReference type="PANTHER" id="PTHR43394">
    <property type="entry name" value="ATP-DEPENDENT PERMEASE MDL1, MITOCHONDRIAL"/>
    <property type="match status" value="1"/>
</dbReference>
<dbReference type="SUPFAM" id="SSF90123">
    <property type="entry name" value="ABC transporter transmembrane region"/>
    <property type="match status" value="1"/>
</dbReference>
<dbReference type="InterPro" id="IPR027417">
    <property type="entry name" value="P-loop_NTPase"/>
</dbReference>
<dbReference type="InterPro" id="IPR003593">
    <property type="entry name" value="AAA+_ATPase"/>
</dbReference>
<keyword evidence="6 7" id="KW-0472">Membrane</keyword>
<feature type="domain" description="ABC transporter" evidence="8">
    <location>
        <begin position="373"/>
        <end position="606"/>
    </location>
</feature>
<keyword evidence="11" id="KW-1185">Reference proteome</keyword>
<feature type="transmembrane region" description="Helical" evidence="7">
    <location>
        <begin position="307"/>
        <end position="325"/>
    </location>
</feature>
<dbReference type="InterPro" id="IPR017871">
    <property type="entry name" value="ABC_transporter-like_CS"/>
</dbReference>
<feature type="transmembrane region" description="Helical" evidence="7">
    <location>
        <begin position="88"/>
        <end position="108"/>
    </location>
</feature>
<feature type="transmembrane region" description="Helical" evidence="7">
    <location>
        <begin position="173"/>
        <end position="190"/>
    </location>
</feature>
<dbReference type="PROSITE" id="PS00211">
    <property type="entry name" value="ABC_TRANSPORTER_1"/>
    <property type="match status" value="1"/>
</dbReference>
<dbReference type="FunFam" id="3.40.50.300:FF:000218">
    <property type="entry name" value="Multidrug ABC transporter ATP-binding protein"/>
    <property type="match status" value="1"/>
</dbReference>
<evidence type="ECO:0000259" key="9">
    <source>
        <dbReference type="PROSITE" id="PS50929"/>
    </source>
</evidence>
<reference evidence="10 11" key="1">
    <citation type="submission" date="2020-01" db="EMBL/GenBank/DDBJ databases">
        <title>Complete genome sequence of Chitinophaga sp. H33E-04 isolated from quinoa roots.</title>
        <authorList>
            <person name="Weon H.-Y."/>
            <person name="Lee S.A."/>
        </authorList>
    </citation>
    <scope>NUCLEOTIDE SEQUENCE [LARGE SCALE GENOMIC DNA]</scope>
    <source>
        <strain evidence="10 11">H33E-04</strain>
    </source>
</reference>
<keyword evidence="5 7" id="KW-1133">Transmembrane helix</keyword>
<dbReference type="PROSITE" id="PS50893">
    <property type="entry name" value="ABC_TRANSPORTER_2"/>
    <property type="match status" value="1"/>
</dbReference>
<dbReference type="AlphaFoldDB" id="A0A6B9ZFW3"/>
<dbReference type="GO" id="GO:0016887">
    <property type="term" value="F:ATP hydrolysis activity"/>
    <property type="evidence" value="ECO:0007669"/>
    <property type="project" value="InterPro"/>
</dbReference>
<keyword evidence="2 7" id="KW-0812">Transmembrane</keyword>
<feature type="transmembrane region" description="Helical" evidence="7">
    <location>
        <begin position="21"/>
        <end position="43"/>
    </location>
</feature>
<feature type="transmembrane region" description="Helical" evidence="7">
    <location>
        <begin position="281"/>
        <end position="301"/>
    </location>
</feature>
<dbReference type="InterPro" id="IPR039421">
    <property type="entry name" value="Type_1_exporter"/>
</dbReference>
<protein>
    <submittedName>
        <fullName evidence="10">ABC transporter ATP-binding protein</fullName>
    </submittedName>
</protein>
<feature type="domain" description="ABC transmembrane type-1" evidence="9">
    <location>
        <begin position="61"/>
        <end position="339"/>
    </location>
</feature>